<name>A0AAN8BMS8_9TELE</name>
<organism evidence="2 3">
    <name type="scientific">Champsocephalus esox</name>
    <name type="common">pike icefish</name>
    <dbReference type="NCBI Taxonomy" id="159716"/>
    <lineage>
        <taxon>Eukaryota</taxon>
        <taxon>Metazoa</taxon>
        <taxon>Chordata</taxon>
        <taxon>Craniata</taxon>
        <taxon>Vertebrata</taxon>
        <taxon>Euteleostomi</taxon>
        <taxon>Actinopterygii</taxon>
        <taxon>Neopterygii</taxon>
        <taxon>Teleostei</taxon>
        <taxon>Neoteleostei</taxon>
        <taxon>Acanthomorphata</taxon>
        <taxon>Eupercaria</taxon>
        <taxon>Perciformes</taxon>
        <taxon>Notothenioidei</taxon>
        <taxon>Channichthyidae</taxon>
        <taxon>Champsocephalus</taxon>
    </lineage>
</organism>
<evidence type="ECO:0000313" key="2">
    <source>
        <dbReference type="EMBL" id="KAK5888275.1"/>
    </source>
</evidence>
<feature type="region of interest" description="Disordered" evidence="1">
    <location>
        <begin position="36"/>
        <end position="80"/>
    </location>
</feature>
<dbReference type="AlphaFoldDB" id="A0AAN8BMS8"/>
<accession>A0AAN8BMS8</accession>
<protein>
    <submittedName>
        <fullName evidence="2">Uncharacterized protein</fullName>
    </submittedName>
</protein>
<evidence type="ECO:0000313" key="3">
    <source>
        <dbReference type="Proteomes" id="UP001335648"/>
    </source>
</evidence>
<comment type="caution">
    <text evidence="2">The sequence shown here is derived from an EMBL/GenBank/DDBJ whole genome shotgun (WGS) entry which is preliminary data.</text>
</comment>
<evidence type="ECO:0000256" key="1">
    <source>
        <dbReference type="SAM" id="MobiDB-lite"/>
    </source>
</evidence>
<gene>
    <name evidence="2" type="ORF">CesoFtcFv8_016790</name>
</gene>
<dbReference type="EMBL" id="JAULUE010002058">
    <property type="protein sequence ID" value="KAK5888275.1"/>
    <property type="molecule type" value="Genomic_DNA"/>
</dbReference>
<keyword evidence="3" id="KW-1185">Reference proteome</keyword>
<sequence length="80" mass="8695">MKWNHHDSPYRSTTTDERMFNPLLILAGRVRGLLAADRKEQSSSSSSSGETKHINIIYPPPTPSSQGCSVRPGGAPSLSE</sequence>
<proteinExistence type="predicted"/>
<dbReference type="Proteomes" id="UP001335648">
    <property type="component" value="Unassembled WGS sequence"/>
</dbReference>
<reference evidence="2 3" key="1">
    <citation type="journal article" date="2023" name="Mol. Biol. Evol.">
        <title>Genomics of Secondarily Temperate Adaptation in the Only Non-Antarctic Icefish.</title>
        <authorList>
            <person name="Rivera-Colon A.G."/>
            <person name="Rayamajhi N."/>
            <person name="Minhas B.F."/>
            <person name="Madrigal G."/>
            <person name="Bilyk K.T."/>
            <person name="Yoon V."/>
            <person name="Hune M."/>
            <person name="Gregory S."/>
            <person name="Cheng C.H.C."/>
            <person name="Catchen J.M."/>
        </authorList>
    </citation>
    <scope>NUCLEOTIDE SEQUENCE [LARGE SCALE GENOMIC DNA]</scope>
    <source>
        <strain evidence="2">JC2023a</strain>
    </source>
</reference>